<dbReference type="InterPro" id="IPR009348">
    <property type="entry name" value="NPR2-like"/>
</dbReference>
<dbReference type="EMBL" id="LR788567">
    <property type="protein sequence ID" value="CAB3264429.1"/>
    <property type="molecule type" value="mRNA"/>
</dbReference>
<evidence type="ECO:0000256" key="1">
    <source>
        <dbReference type="ARBA" id="ARBA00008433"/>
    </source>
</evidence>
<name>A0A6F9DMS4_9ASCI</name>
<dbReference type="GO" id="GO:1904262">
    <property type="term" value="P:negative regulation of TORC1 signaling"/>
    <property type="evidence" value="ECO:0007669"/>
    <property type="project" value="TreeGrafter"/>
</dbReference>
<dbReference type="GO" id="GO:0034198">
    <property type="term" value="P:cellular response to amino acid starvation"/>
    <property type="evidence" value="ECO:0007669"/>
    <property type="project" value="TreeGrafter"/>
</dbReference>
<dbReference type="GO" id="GO:0005774">
    <property type="term" value="C:vacuolar membrane"/>
    <property type="evidence" value="ECO:0007669"/>
    <property type="project" value="TreeGrafter"/>
</dbReference>
<dbReference type="Pfam" id="PF06218">
    <property type="entry name" value="NPR2"/>
    <property type="match status" value="2"/>
</dbReference>
<dbReference type="GO" id="GO:1990130">
    <property type="term" value="C:GATOR1 complex"/>
    <property type="evidence" value="ECO:0007669"/>
    <property type="project" value="TreeGrafter"/>
</dbReference>
<proteinExistence type="evidence at transcript level"/>
<protein>
    <submittedName>
        <fullName evidence="2">Nitrogen permease regulator 2-like protein</fullName>
    </submittedName>
</protein>
<gene>
    <name evidence="2" type="primary">Nprl2</name>
</gene>
<dbReference type="PANTHER" id="PTHR12991">
    <property type="entry name" value="NITROGEN PERMEASE REGULATOR 2/TUMOR SUPPRESSOR CANDIDATE 4"/>
    <property type="match status" value="1"/>
</dbReference>
<evidence type="ECO:0000313" key="2">
    <source>
        <dbReference type="EMBL" id="CAB3264429.1"/>
    </source>
</evidence>
<dbReference type="AlphaFoldDB" id="A0A6F9DMS4"/>
<reference evidence="2" key="1">
    <citation type="submission" date="2020-04" db="EMBL/GenBank/DDBJ databases">
        <authorList>
            <person name="Neveu A P."/>
        </authorList>
    </citation>
    <scope>NUCLEOTIDE SEQUENCE</scope>
    <source>
        <tissue evidence="2">Whole embryo</tissue>
    </source>
</reference>
<dbReference type="PANTHER" id="PTHR12991:SF10">
    <property type="entry name" value="GATOR COMPLEX PROTEIN NPRL2"/>
    <property type="match status" value="1"/>
</dbReference>
<dbReference type="GO" id="GO:0005096">
    <property type="term" value="F:GTPase activator activity"/>
    <property type="evidence" value="ECO:0007669"/>
    <property type="project" value="TreeGrafter"/>
</dbReference>
<accession>A0A6F9DMS4</accession>
<organism evidence="2">
    <name type="scientific">Phallusia mammillata</name>
    <dbReference type="NCBI Taxonomy" id="59560"/>
    <lineage>
        <taxon>Eukaryota</taxon>
        <taxon>Metazoa</taxon>
        <taxon>Chordata</taxon>
        <taxon>Tunicata</taxon>
        <taxon>Ascidiacea</taxon>
        <taxon>Phlebobranchia</taxon>
        <taxon>Ascidiidae</taxon>
        <taxon>Phallusia</taxon>
    </lineage>
</organism>
<sequence>MDPAAQLYVKKHPIECMFFSEFHHKQGPRITYQYPDGCITKESGLLEAVINYIIPKPDLQQKLITVNAVGKKVIGCPVCLNNSKYPRNQYVFNFGLVLDNENKSSPCIPLIKKLSTYMVEVEKEDSFVSSEATKSRIPDMLKQMFDQLNKKGSCTISVNESTTIYLKIFPPTSLPPAVYDHHVPILCVDPEDYDANDWDLTTLQVLPFIDGFRHVQKIASTADVDPELTRICVQNLAFYNLVKLISVFQYTNVYITTSKVNLIMDDLEFQKECLNYVARTGHQRPSLRDVMTLYCGLAPGVKVQDLCLRHQDEISRVNEQKLIQFGLIHEMIRKINMYPVTLKPVHHSSSKSNLHKYATGQFSSEEVCCKLGVNQSELHSRLEQDHNIVTLWK</sequence>
<dbReference type="GO" id="GO:0010508">
    <property type="term" value="P:positive regulation of autophagy"/>
    <property type="evidence" value="ECO:0007669"/>
    <property type="project" value="TreeGrafter"/>
</dbReference>
<comment type="similarity">
    <text evidence="1">Belongs to the NPR2 family.</text>
</comment>